<reference evidence="1" key="1">
    <citation type="submission" date="2022-02" db="EMBL/GenBank/DDBJ databases">
        <title>Plant Genome Project.</title>
        <authorList>
            <person name="Zhang R.-G."/>
        </authorList>
    </citation>
    <scope>NUCLEOTIDE SEQUENCE</scope>
    <source>
        <strain evidence="1">AT1</strain>
    </source>
</reference>
<evidence type="ECO:0000313" key="2">
    <source>
        <dbReference type="Proteomes" id="UP001062846"/>
    </source>
</evidence>
<dbReference type="Proteomes" id="UP001062846">
    <property type="component" value="Chromosome 6"/>
</dbReference>
<gene>
    <name evidence="1" type="ORF">RHMOL_Rhmol06G0180700</name>
</gene>
<proteinExistence type="predicted"/>
<accession>A0ACC0NED3</accession>
<name>A0ACC0NED3_RHOML</name>
<evidence type="ECO:0000313" key="1">
    <source>
        <dbReference type="EMBL" id="KAI8551371.1"/>
    </source>
</evidence>
<organism evidence="1 2">
    <name type="scientific">Rhododendron molle</name>
    <name type="common">Chinese azalea</name>
    <name type="synonym">Azalea mollis</name>
    <dbReference type="NCBI Taxonomy" id="49168"/>
    <lineage>
        <taxon>Eukaryota</taxon>
        <taxon>Viridiplantae</taxon>
        <taxon>Streptophyta</taxon>
        <taxon>Embryophyta</taxon>
        <taxon>Tracheophyta</taxon>
        <taxon>Spermatophyta</taxon>
        <taxon>Magnoliopsida</taxon>
        <taxon>eudicotyledons</taxon>
        <taxon>Gunneridae</taxon>
        <taxon>Pentapetalae</taxon>
        <taxon>asterids</taxon>
        <taxon>Ericales</taxon>
        <taxon>Ericaceae</taxon>
        <taxon>Ericoideae</taxon>
        <taxon>Rhodoreae</taxon>
        <taxon>Rhododendron</taxon>
    </lineage>
</organism>
<comment type="caution">
    <text evidence="1">The sequence shown here is derived from an EMBL/GenBank/DDBJ whole genome shotgun (WGS) entry which is preliminary data.</text>
</comment>
<keyword evidence="2" id="KW-1185">Reference proteome</keyword>
<protein>
    <submittedName>
        <fullName evidence="1">Uncharacterized protein</fullName>
    </submittedName>
</protein>
<sequence>MTAFVYAIIIALVSFFYSFSQVYFANGIFGGGGVEAVALLTWKASFENHSRSLLSSWNGSDHCNWTGIGCNKASRVIHVDLENFGLRGVIPSEMGMLSSLSELSLQSNQLMGPIPPSLGKLGNMTVLCLFGNQLSGPILKQIGMLTSLIDLDLSKNNLTGSGSIPTSIGSLSNLASLSLDDNHLSGSIPSTIGNLTSLKELSLHLNQLSCSIPPELGKLSSLTNLRLSANELIGSLPQELDNLTHFENFDICYNKITGHLPQNLCLSGSLESLFAFHNSVIGRATQLQVLDLSSNHLVGEIPSALGKLVSLFDLNLRGNKLSGNIPTEIGSPCKLQHLDLAGNNLSGSIPRQLGQSVNLIKLRLSGNSLTEAIPIEIGQPHFLQNLDLGNNSLTGEIPQQMGNLQSLEILNLSHNRLSGSIPSSISGMSSLTFVDISYNHLEGPLPETRVFQHAPFETYRDNDGLCGNQTGLTQCSPIMNNGAKGRSHTKVVLWVVGSVLGILLLLGVAILLVFSKRMGNKESEPRRGTTENLFVIWSYDGKLVYENIIEATEDFNAKHCIGVGGQGMVYKAEFPSGQVVAVKKLHTLRDGELANLSSFTMDIRVLTEIRHRNIIRLYGFCSHPRHSLLVYEFLERGSLHKILSNEEEALSFEWSKRVNVVKGLADALSYMHHDCLPPVIHRDISSKNVLLDTEYVAHLSDFGTARLISPQSSNWTSFEGTFGYAAPELAYTMDVNKRLDAYSFGVVILEVL</sequence>
<dbReference type="EMBL" id="CM046393">
    <property type="protein sequence ID" value="KAI8551371.1"/>
    <property type="molecule type" value="Genomic_DNA"/>
</dbReference>